<protein>
    <submittedName>
        <fullName evidence="1">Uncharacterized protein</fullName>
    </submittedName>
</protein>
<evidence type="ECO:0000313" key="2">
    <source>
        <dbReference type="Proteomes" id="UP001497457"/>
    </source>
</evidence>
<dbReference type="AlphaFoldDB" id="A0ABC9ENN8"/>
<proteinExistence type="predicted"/>
<accession>A0ABC9ENN8</accession>
<gene>
    <name evidence="1" type="ORF">URODEC1_LOCUS97780</name>
</gene>
<evidence type="ECO:0000313" key="1">
    <source>
        <dbReference type="EMBL" id="CAL5061531.1"/>
    </source>
</evidence>
<dbReference type="PANTHER" id="PTHR35503">
    <property type="entry name" value="OSJNBA0006M15.15 PROTEIN"/>
    <property type="match status" value="1"/>
</dbReference>
<dbReference type="PANTHER" id="PTHR35503:SF3">
    <property type="entry name" value="OS07G0624150 PROTEIN"/>
    <property type="match status" value="1"/>
</dbReference>
<dbReference type="Proteomes" id="UP001497457">
    <property type="component" value="Chromosome 5rd"/>
</dbReference>
<sequence length="222" mass="22845">MDGDCGVICHLQCEIISVSVTGLGCGGGAGGELFLRCHVPAGGGRSIQIDSRGAYQPDGGETTTPPGTAAAVSWRDVASLSCDGSPARVRELVDRGAVVFEVRRRRAALLGRVLMGSELVGRAVVPWRSDAGGGSGDDVAVAVELAAPSSRRRVLGEEAPAAILSAKMSVRVSDTWVPAGRRRAGVGSVAAQHPHRYSGCEWSAGDEDVFAAVAFAADDAFE</sequence>
<reference evidence="1" key="1">
    <citation type="submission" date="2024-10" db="EMBL/GenBank/DDBJ databases">
        <authorList>
            <person name="Ryan C."/>
        </authorList>
    </citation>
    <scope>NUCLEOTIDE SEQUENCE [LARGE SCALE GENOMIC DNA]</scope>
</reference>
<keyword evidence="2" id="KW-1185">Reference proteome</keyword>
<dbReference type="EMBL" id="OZ075115">
    <property type="protein sequence ID" value="CAL5061531.1"/>
    <property type="molecule type" value="Genomic_DNA"/>
</dbReference>
<name>A0ABC9ENN8_9POAL</name>
<organism evidence="1 2">
    <name type="scientific">Urochloa decumbens</name>
    <dbReference type="NCBI Taxonomy" id="240449"/>
    <lineage>
        <taxon>Eukaryota</taxon>
        <taxon>Viridiplantae</taxon>
        <taxon>Streptophyta</taxon>
        <taxon>Embryophyta</taxon>
        <taxon>Tracheophyta</taxon>
        <taxon>Spermatophyta</taxon>
        <taxon>Magnoliopsida</taxon>
        <taxon>Liliopsida</taxon>
        <taxon>Poales</taxon>
        <taxon>Poaceae</taxon>
        <taxon>PACMAD clade</taxon>
        <taxon>Panicoideae</taxon>
        <taxon>Panicodae</taxon>
        <taxon>Paniceae</taxon>
        <taxon>Melinidinae</taxon>
        <taxon>Urochloa</taxon>
    </lineage>
</organism>